<dbReference type="OrthoDB" id="2081028at2"/>
<feature type="transmembrane region" description="Helical" evidence="2">
    <location>
        <begin position="7"/>
        <end position="29"/>
    </location>
</feature>
<dbReference type="InterPro" id="IPR018770">
    <property type="entry name" value="ChloroindolylP_hydrolase"/>
</dbReference>
<keyword evidence="2" id="KW-1133">Transmembrane helix</keyword>
<dbReference type="EMBL" id="WEID01000097">
    <property type="protein sequence ID" value="KAB8127047.1"/>
    <property type="molecule type" value="Genomic_DNA"/>
</dbReference>
<proteinExistence type="predicted"/>
<keyword evidence="4" id="KW-1185">Reference proteome</keyword>
<dbReference type="Pfam" id="PF10112">
    <property type="entry name" value="Halogen_Hydrol"/>
    <property type="match status" value="1"/>
</dbReference>
<evidence type="ECO:0000313" key="3">
    <source>
        <dbReference type="EMBL" id="KAB8127047.1"/>
    </source>
</evidence>
<gene>
    <name evidence="3" type="ORF">F9U64_18715</name>
</gene>
<feature type="coiled-coil region" evidence="1">
    <location>
        <begin position="70"/>
        <end position="97"/>
    </location>
</feature>
<dbReference type="RefSeq" id="WP_153406402.1">
    <property type="nucleotide sequence ID" value="NZ_ML762445.1"/>
</dbReference>
<evidence type="ECO:0000313" key="4">
    <source>
        <dbReference type="Proteomes" id="UP000480246"/>
    </source>
</evidence>
<organism evidence="3 4">
    <name type="scientific">Gracilibacillus oryzae</name>
    <dbReference type="NCBI Taxonomy" id="1672701"/>
    <lineage>
        <taxon>Bacteria</taxon>
        <taxon>Bacillati</taxon>
        <taxon>Bacillota</taxon>
        <taxon>Bacilli</taxon>
        <taxon>Bacillales</taxon>
        <taxon>Bacillaceae</taxon>
        <taxon>Gracilibacillus</taxon>
    </lineage>
</organism>
<dbReference type="AlphaFoldDB" id="A0A7C8KRY8"/>
<keyword evidence="2" id="KW-0812">Transmembrane</keyword>
<dbReference type="Proteomes" id="UP000480246">
    <property type="component" value="Unassembled WGS sequence"/>
</dbReference>
<accession>A0A7C8KRY8</accession>
<keyword evidence="2" id="KW-0472">Membrane</keyword>
<evidence type="ECO:0000256" key="1">
    <source>
        <dbReference type="SAM" id="Coils"/>
    </source>
</evidence>
<name>A0A7C8KRY8_9BACI</name>
<evidence type="ECO:0000256" key="2">
    <source>
        <dbReference type="SAM" id="Phobius"/>
    </source>
</evidence>
<feature type="transmembrane region" description="Helical" evidence="2">
    <location>
        <begin position="35"/>
        <end position="57"/>
    </location>
</feature>
<protein>
    <submittedName>
        <fullName evidence="3">Protein xpaC</fullName>
    </submittedName>
</protein>
<keyword evidence="1" id="KW-0175">Coiled coil</keyword>
<comment type="caution">
    <text evidence="3">The sequence shown here is derived from an EMBL/GenBank/DDBJ whole genome shotgun (WGS) entry which is preliminary data.</text>
</comment>
<sequence>MYKFLTVMARIFLAFPVMVTIWLVSFFAIDLSYWNASLIAMAGAGITYWLVSVVIYFRFLKKNQLTIKDYRYIRRNLQEAKQKIRRMQKALMSIRQMAFLKESFDLLRIIRKIYQVTKKEPRRFYQGEEFYFSHLDSAVELTEKYALLSTQPKKSSEMELVLQETRHTIKVMKTTIEKDLYHILSDDIEQLQFEVDFANHTSKRKERLDYDDQQ</sequence>
<reference evidence="3 4" key="1">
    <citation type="submission" date="2019-10" db="EMBL/GenBank/DDBJ databases">
        <title>Gracilibacillus sp. nov. isolated from rice seeds.</title>
        <authorList>
            <person name="He S."/>
        </authorList>
    </citation>
    <scope>NUCLEOTIDE SEQUENCE [LARGE SCALE GENOMIC DNA]</scope>
    <source>
        <strain evidence="3 4">TD8</strain>
    </source>
</reference>